<organism evidence="2 3">
    <name type="scientific">Methylorubrum extorquens (strain DSM 6343 / CIP 106787 / DM4)</name>
    <name type="common">Methylobacterium extorquens</name>
    <dbReference type="NCBI Taxonomy" id="661410"/>
    <lineage>
        <taxon>Bacteria</taxon>
        <taxon>Pseudomonadati</taxon>
        <taxon>Pseudomonadota</taxon>
        <taxon>Alphaproteobacteria</taxon>
        <taxon>Hyphomicrobiales</taxon>
        <taxon>Methylobacteriaceae</taxon>
        <taxon>Methylorubrum</taxon>
    </lineage>
</organism>
<accession>C7CKP2</accession>
<dbReference type="AlphaFoldDB" id="C7CKP2"/>
<dbReference type="RefSeq" id="WP_015824305.1">
    <property type="nucleotide sequence ID" value="NC_012988.1"/>
</dbReference>
<feature type="region of interest" description="Disordered" evidence="1">
    <location>
        <begin position="1"/>
        <end position="50"/>
    </location>
</feature>
<evidence type="ECO:0000313" key="3">
    <source>
        <dbReference type="Proteomes" id="UP000008070"/>
    </source>
</evidence>
<dbReference type="EMBL" id="FP103042">
    <property type="protein sequence ID" value="CAX26812.1"/>
    <property type="molecule type" value="Genomic_DNA"/>
</dbReference>
<proteinExistence type="predicted"/>
<dbReference type="HOGENOM" id="CLU_2634021_0_0_5"/>
<dbReference type="GeneID" id="72993034"/>
<protein>
    <submittedName>
        <fullName evidence="2">Uncharacterized protein</fullName>
    </submittedName>
</protein>
<dbReference type="KEGG" id="mdi:METDI5199"/>
<gene>
    <name evidence="2" type="ORF">METD_I5199</name>
</gene>
<name>C7CKP2_METED</name>
<evidence type="ECO:0000256" key="1">
    <source>
        <dbReference type="SAM" id="MobiDB-lite"/>
    </source>
</evidence>
<evidence type="ECO:0000313" key="2">
    <source>
        <dbReference type="EMBL" id="CAX26812.1"/>
    </source>
</evidence>
<feature type="compositionally biased region" description="Low complexity" evidence="1">
    <location>
        <begin position="1"/>
        <end position="11"/>
    </location>
</feature>
<dbReference type="Proteomes" id="UP000008070">
    <property type="component" value="Chromosome"/>
</dbReference>
<sequence>MRIGSVVRTTPPAVPRGRRGRPHRLDGAVATPPNALPTDTTTALNGVSRAKPPVTIRQVEGGPARFRPVSGLGRSRA</sequence>
<reference evidence="3" key="1">
    <citation type="journal article" date="2009" name="PLoS ONE">
        <title>Methylobacterium genome sequences: a reference blueprint to investigate microbial metabolism of C1 compounds from natural and industrial sources.</title>
        <authorList>
            <person name="Vuilleumier S."/>
            <person name="Chistoserdova L."/>
            <person name="Lee M.-C."/>
            <person name="Bringel F."/>
            <person name="Lajus A."/>
            <person name="Zhou Y."/>
            <person name="Gourion B."/>
            <person name="Barbe V."/>
            <person name="Chang J."/>
            <person name="Cruveiller S."/>
            <person name="Dossat C."/>
            <person name="Gillett W."/>
            <person name="Gruffaz C."/>
            <person name="Haugen E."/>
            <person name="Hourcade E."/>
            <person name="Levy R."/>
            <person name="Mangenot S."/>
            <person name="Muller E."/>
            <person name="Nadalig T."/>
            <person name="Pagni M."/>
            <person name="Penny C."/>
            <person name="Peyraud R."/>
            <person name="Robinson D.G."/>
            <person name="Roche D."/>
            <person name="Rouy Z."/>
            <person name="Saenampechek C."/>
            <person name="Salvignol G."/>
            <person name="Vallenet D."/>
            <person name="Wu Z."/>
            <person name="Marx C.J."/>
            <person name="Vorholt J.A."/>
            <person name="Olson M.V."/>
            <person name="Kaul R."/>
            <person name="Weissenbach J."/>
            <person name="Medigue C."/>
            <person name="Lidstrom M.E."/>
        </authorList>
    </citation>
    <scope>NUCLEOTIDE SEQUENCE [LARGE SCALE GENOMIC DNA]</scope>
    <source>
        <strain evidence="3">DSM 6343 / CIP 106787 / DM4</strain>
    </source>
</reference>